<dbReference type="Pfam" id="PF00512">
    <property type="entry name" value="HisKA"/>
    <property type="match status" value="1"/>
</dbReference>
<protein>
    <recommendedName>
        <fullName evidence="3">histidine kinase</fullName>
        <ecNumber evidence="3">2.7.13.3</ecNumber>
    </recommendedName>
</protein>
<keyword evidence="5" id="KW-0808">Transferase</keyword>
<dbReference type="InterPro" id="IPR001610">
    <property type="entry name" value="PAC"/>
</dbReference>
<keyword evidence="9" id="KW-0902">Two-component regulatory system</keyword>
<dbReference type="SUPFAM" id="SSF47384">
    <property type="entry name" value="Homodimeric domain of signal transducing histidine kinase"/>
    <property type="match status" value="1"/>
</dbReference>
<gene>
    <name evidence="17" type="ORF">BI347_19710</name>
</gene>
<evidence type="ECO:0000313" key="18">
    <source>
        <dbReference type="Proteomes" id="UP000180088"/>
    </source>
</evidence>
<dbReference type="PROSITE" id="PS50113">
    <property type="entry name" value="PAC"/>
    <property type="match status" value="1"/>
</dbReference>
<dbReference type="InterPro" id="IPR006189">
    <property type="entry name" value="CHASE_dom"/>
</dbReference>
<feature type="domain" description="PAS" evidence="14">
    <location>
        <begin position="364"/>
        <end position="409"/>
    </location>
</feature>
<dbReference type="SMART" id="SM00388">
    <property type="entry name" value="HisKA"/>
    <property type="match status" value="1"/>
</dbReference>
<evidence type="ECO:0000256" key="11">
    <source>
        <dbReference type="SAM" id="Coils"/>
    </source>
</evidence>
<evidence type="ECO:0000259" key="15">
    <source>
        <dbReference type="PROSITE" id="PS50113"/>
    </source>
</evidence>
<evidence type="ECO:0000256" key="4">
    <source>
        <dbReference type="ARBA" id="ARBA00022553"/>
    </source>
</evidence>
<dbReference type="Gene3D" id="3.30.450.350">
    <property type="entry name" value="CHASE domain"/>
    <property type="match status" value="1"/>
</dbReference>
<dbReference type="InterPro" id="IPR000700">
    <property type="entry name" value="PAS-assoc_C"/>
</dbReference>
<dbReference type="CDD" id="cd00130">
    <property type="entry name" value="PAS"/>
    <property type="match status" value="1"/>
</dbReference>
<evidence type="ECO:0000256" key="5">
    <source>
        <dbReference type="ARBA" id="ARBA00022679"/>
    </source>
</evidence>
<dbReference type="AlphaFoldDB" id="A0A1S1WU21"/>
<dbReference type="PROSITE" id="PS50112">
    <property type="entry name" value="PAS"/>
    <property type="match status" value="1"/>
</dbReference>
<dbReference type="Pfam" id="PF13426">
    <property type="entry name" value="PAS_9"/>
    <property type="match status" value="1"/>
</dbReference>
<accession>A0A1S1WU21</accession>
<evidence type="ECO:0000256" key="1">
    <source>
        <dbReference type="ARBA" id="ARBA00000085"/>
    </source>
</evidence>
<dbReference type="InterPro" id="IPR036890">
    <property type="entry name" value="HATPase_C_sf"/>
</dbReference>
<dbReference type="SMART" id="SM01079">
    <property type="entry name" value="CHASE"/>
    <property type="match status" value="1"/>
</dbReference>
<evidence type="ECO:0000256" key="12">
    <source>
        <dbReference type="SAM" id="Phobius"/>
    </source>
</evidence>
<dbReference type="InterPro" id="IPR050736">
    <property type="entry name" value="Sensor_HK_Regulatory"/>
</dbReference>
<dbReference type="InterPro" id="IPR003661">
    <property type="entry name" value="HisK_dim/P_dom"/>
</dbReference>
<dbReference type="Gene3D" id="3.30.450.20">
    <property type="entry name" value="PAS domain"/>
    <property type="match status" value="1"/>
</dbReference>
<evidence type="ECO:0000256" key="3">
    <source>
        <dbReference type="ARBA" id="ARBA00012438"/>
    </source>
</evidence>
<dbReference type="Pfam" id="PF03924">
    <property type="entry name" value="CHASE"/>
    <property type="match status" value="1"/>
</dbReference>
<evidence type="ECO:0000259" key="14">
    <source>
        <dbReference type="PROSITE" id="PS50112"/>
    </source>
</evidence>
<evidence type="ECO:0000313" key="17">
    <source>
        <dbReference type="EMBL" id="OHX10744.1"/>
    </source>
</evidence>
<dbReference type="SMART" id="SM00086">
    <property type="entry name" value="PAC"/>
    <property type="match status" value="1"/>
</dbReference>
<name>A0A1S1WU21_9NEIS</name>
<dbReference type="GO" id="GO:0000155">
    <property type="term" value="F:phosphorelay sensor kinase activity"/>
    <property type="evidence" value="ECO:0007669"/>
    <property type="project" value="InterPro"/>
</dbReference>
<dbReference type="RefSeq" id="WP_071116837.1">
    <property type="nucleotide sequence ID" value="NZ_MKCS01000003.1"/>
</dbReference>
<comment type="subcellular location">
    <subcellularLocation>
        <location evidence="2">Cell inner membrane</location>
        <topology evidence="2">Multi-pass membrane protein</topology>
    </subcellularLocation>
</comment>
<evidence type="ECO:0000259" key="13">
    <source>
        <dbReference type="PROSITE" id="PS50109"/>
    </source>
</evidence>
<dbReference type="CDD" id="cd00082">
    <property type="entry name" value="HisKA"/>
    <property type="match status" value="1"/>
</dbReference>
<dbReference type="SUPFAM" id="SSF55785">
    <property type="entry name" value="PYP-like sensor domain (PAS domain)"/>
    <property type="match status" value="1"/>
</dbReference>
<dbReference type="InterPro" id="IPR042240">
    <property type="entry name" value="CHASE_sf"/>
</dbReference>
<dbReference type="SMART" id="SM00387">
    <property type="entry name" value="HATPase_c"/>
    <property type="match status" value="1"/>
</dbReference>
<evidence type="ECO:0000256" key="8">
    <source>
        <dbReference type="ARBA" id="ARBA00022989"/>
    </source>
</evidence>
<comment type="catalytic activity">
    <reaction evidence="1">
        <text>ATP + protein L-histidine = ADP + protein N-phospho-L-histidine.</text>
        <dbReference type="EC" id="2.7.13.3"/>
    </reaction>
</comment>
<keyword evidence="6 12" id="KW-0812">Transmembrane</keyword>
<dbReference type="FunFam" id="3.30.565.10:FF:000006">
    <property type="entry name" value="Sensor histidine kinase WalK"/>
    <property type="match status" value="1"/>
</dbReference>
<keyword evidence="11" id="KW-0175">Coiled coil</keyword>
<dbReference type="InterPro" id="IPR003594">
    <property type="entry name" value="HATPase_dom"/>
</dbReference>
<feature type="domain" description="Histidine kinase" evidence="13">
    <location>
        <begin position="524"/>
        <end position="742"/>
    </location>
</feature>
<evidence type="ECO:0000256" key="7">
    <source>
        <dbReference type="ARBA" id="ARBA00022777"/>
    </source>
</evidence>
<dbReference type="PANTHER" id="PTHR43711">
    <property type="entry name" value="TWO-COMPONENT HISTIDINE KINASE"/>
    <property type="match status" value="1"/>
</dbReference>
<dbReference type="Pfam" id="PF02518">
    <property type="entry name" value="HATPase_c"/>
    <property type="match status" value="1"/>
</dbReference>
<dbReference type="Gene3D" id="3.30.565.10">
    <property type="entry name" value="Histidine kinase-like ATPase, C-terminal domain"/>
    <property type="match status" value="1"/>
</dbReference>
<dbReference type="InterPro" id="IPR005467">
    <property type="entry name" value="His_kinase_dom"/>
</dbReference>
<dbReference type="InterPro" id="IPR004358">
    <property type="entry name" value="Sig_transdc_His_kin-like_C"/>
</dbReference>
<dbReference type="SMART" id="SM00091">
    <property type="entry name" value="PAS"/>
    <property type="match status" value="1"/>
</dbReference>
<reference evidence="17 18" key="1">
    <citation type="submission" date="2016-09" db="EMBL/GenBank/DDBJ databases">
        <title>Chromobacterium muskegensis sp. nov., an insecticidal bacterium isolated from Sphagnum bogs.</title>
        <authorList>
            <person name="Sparks M.E."/>
            <person name="Blackburn M.B."/>
            <person name="Gundersen-Rindal D.E."/>
            <person name="Mitchell A."/>
            <person name="Farrar R."/>
            <person name="Kuhar D."/>
        </authorList>
    </citation>
    <scope>NUCLEOTIDE SEQUENCE [LARGE SCALE GENOMIC DNA]</scope>
    <source>
        <strain evidence="17 18">37-2</strain>
    </source>
</reference>
<comment type="caution">
    <text evidence="17">The sequence shown here is derived from an EMBL/GenBank/DDBJ whole genome shotgun (WGS) entry which is preliminary data.</text>
</comment>
<dbReference type="NCBIfam" id="TIGR00229">
    <property type="entry name" value="sensory_box"/>
    <property type="match status" value="1"/>
</dbReference>
<evidence type="ECO:0000259" key="16">
    <source>
        <dbReference type="PROSITE" id="PS50839"/>
    </source>
</evidence>
<evidence type="ECO:0000256" key="9">
    <source>
        <dbReference type="ARBA" id="ARBA00023012"/>
    </source>
</evidence>
<dbReference type="PROSITE" id="PS50109">
    <property type="entry name" value="HIS_KIN"/>
    <property type="match status" value="1"/>
</dbReference>
<dbReference type="SUPFAM" id="SSF55874">
    <property type="entry name" value="ATPase domain of HSP90 chaperone/DNA topoisomerase II/histidine kinase"/>
    <property type="match status" value="1"/>
</dbReference>
<dbReference type="CDD" id="cd00075">
    <property type="entry name" value="HATPase"/>
    <property type="match status" value="1"/>
</dbReference>
<proteinExistence type="predicted"/>
<evidence type="ECO:0000256" key="10">
    <source>
        <dbReference type="ARBA" id="ARBA00023136"/>
    </source>
</evidence>
<feature type="transmembrane region" description="Helical" evidence="12">
    <location>
        <begin position="42"/>
        <end position="59"/>
    </location>
</feature>
<dbReference type="InterPro" id="IPR000014">
    <property type="entry name" value="PAS"/>
</dbReference>
<dbReference type="Gene3D" id="1.10.287.130">
    <property type="match status" value="1"/>
</dbReference>
<dbReference type="OrthoDB" id="8579121at2"/>
<evidence type="ECO:0000256" key="6">
    <source>
        <dbReference type="ARBA" id="ARBA00022692"/>
    </source>
</evidence>
<feature type="coiled-coil region" evidence="11">
    <location>
        <begin position="479"/>
        <end position="524"/>
    </location>
</feature>
<keyword evidence="4" id="KW-0597">Phosphoprotein</keyword>
<dbReference type="EMBL" id="MKCS01000003">
    <property type="protein sequence ID" value="OHX10744.1"/>
    <property type="molecule type" value="Genomic_DNA"/>
</dbReference>
<feature type="domain" description="CHASE" evidence="16">
    <location>
        <begin position="102"/>
        <end position="232"/>
    </location>
</feature>
<dbReference type="InterPro" id="IPR035965">
    <property type="entry name" value="PAS-like_dom_sf"/>
</dbReference>
<dbReference type="InterPro" id="IPR036097">
    <property type="entry name" value="HisK_dim/P_sf"/>
</dbReference>
<feature type="transmembrane region" description="Helical" evidence="12">
    <location>
        <begin position="6"/>
        <end position="22"/>
    </location>
</feature>
<dbReference type="EC" id="2.7.13.3" evidence="3"/>
<keyword evidence="10 12" id="KW-0472">Membrane</keyword>
<dbReference type="STRING" id="1903179.BI347_19710"/>
<sequence length="766" mass="84813">MQGSWQALLELAVAAGVLWLIWRSWPGLAGCRRAVARREVQGLLLLVPLALTFILARHFDSVERLSAESNFRHDAAAAAEQLAATIQQDIDALDSLALFMGNAPNIRQEDFYRFAKPLVARRPLFQGIGWAPLLLQSGRQVYEAKYGFIREKTEPDGRIVRAGTRPEYYPVTFLAPREENKNVWGFDMWSEPKRRDAIRRALASGQPRISEPLILAQFNDRSGSGVSMIIPVQGMRGGVVVGGINAARLATRALPGLKEKGVSLQLEDVTDPRRSVGLVAPEEAAPGAASLSRTLDVGGRVWRVTLRALPRYIEANGSHAVSRLVLPAGVAFTVFLGIYLNLLIRRREMAEELAGKSTRALQQSEERFRMFASIASDWLWEVDADGRLSYCSEHFSELTGIPMGKLLGRRWWRPLRSSREKNRLLSRLLAERREIRDFEFSYQKPGGGRQWIAISACPLLAADGSLRGYRGVGRDVTERKRVEQELHSHRNHLQELVALRTADLLQAKEEAERANQAKSEFLANMSHELRTPLHGILSFAEIGCGKAMQVPAVRLKRYFENVHASGTRLLALLNDLLDLAKLESGRMVLSREEVDLAELVRQMTQGEEGRMMETDIGLRLELPSAPLPVWADRKCMQQVLANLLSNAIKFAPPGSRITVELQRFSSTITLSVADQGPGVPEAELERIFEKFVQSSATANGSGGTGLGLAICRQIVLAHSGSIYAENLPAGGICFLVSLPDAKNGKAIDKLSRLVGERVQEAHETGE</sequence>
<keyword evidence="8 12" id="KW-1133">Transmembrane helix</keyword>
<organism evidence="17 18">
    <name type="scientific">Chromobacterium sphagni</name>
    <dbReference type="NCBI Taxonomy" id="1903179"/>
    <lineage>
        <taxon>Bacteria</taxon>
        <taxon>Pseudomonadati</taxon>
        <taxon>Pseudomonadota</taxon>
        <taxon>Betaproteobacteria</taxon>
        <taxon>Neisseriales</taxon>
        <taxon>Chromobacteriaceae</taxon>
        <taxon>Chromobacterium</taxon>
    </lineage>
</organism>
<dbReference type="PANTHER" id="PTHR43711:SF1">
    <property type="entry name" value="HISTIDINE KINASE 1"/>
    <property type="match status" value="1"/>
</dbReference>
<dbReference type="PRINTS" id="PR00344">
    <property type="entry name" value="BCTRLSENSOR"/>
</dbReference>
<evidence type="ECO:0000256" key="2">
    <source>
        <dbReference type="ARBA" id="ARBA00004429"/>
    </source>
</evidence>
<dbReference type="Proteomes" id="UP000180088">
    <property type="component" value="Unassembled WGS sequence"/>
</dbReference>
<keyword evidence="7" id="KW-0418">Kinase</keyword>
<dbReference type="PROSITE" id="PS50839">
    <property type="entry name" value="CHASE"/>
    <property type="match status" value="1"/>
</dbReference>
<dbReference type="GO" id="GO:0005886">
    <property type="term" value="C:plasma membrane"/>
    <property type="evidence" value="ECO:0007669"/>
    <property type="project" value="UniProtKB-SubCell"/>
</dbReference>
<feature type="domain" description="PAC" evidence="15">
    <location>
        <begin position="436"/>
        <end position="488"/>
    </location>
</feature>